<evidence type="ECO:0000259" key="7">
    <source>
        <dbReference type="PROSITE" id="PS51969"/>
    </source>
</evidence>
<organism evidence="8 9">
    <name type="scientific">Owenia fusiformis</name>
    <name type="common">Polychaete worm</name>
    <dbReference type="NCBI Taxonomy" id="6347"/>
    <lineage>
        <taxon>Eukaryota</taxon>
        <taxon>Metazoa</taxon>
        <taxon>Spiralia</taxon>
        <taxon>Lophotrochozoa</taxon>
        <taxon>Annelida</taxon>
        <taxon>Polychaeta</taxon>
        <taxon>Sedentaria</taxon>
        <taxon>Canalipalpata</taxon>
        <taxon>Sabellida</taxon>
        <taxon>Oweniida</taxon>
        <taxon>Oweniidae</taxon>
        <taxon>Owenia</taxon>
    </lineage>
</organism>
<dbReference type="GO" id="GO:0004553">
    <property type="term" value="F:hydrolase activity, hydrolyzing O-glycosyl compounds"/>
    <property type="evidence" value="ECO:0007669"/>
    <property type="project" value="InterPro"/>
</dbReference>
<dbReference type="PANTHER" id="PTHR10963:SF55">
    <property type="entry name" value="GLYCOSIDE HYDROLASE FAMILY 16 PROTEIN"/>
    <property type="match status" value="1"/>
</dbReference>
<keyword evidence="3" id="KW-0399">Innate immunity</keyword>
<keyword evidence="9" id="KW-1185">Reference proteome</keyword>
<dbReference type="InterPro" id="IPR013320">
    <property type="entry name" value="ConA-like_dom_sf"/>
</dbReference>
<evidence type="ECO:0000256" key="5">
    <source>
        <dbReference type="SAM" id="SignalP"/>
    </source>
</evidence>
<feature type="domain" description="GH16" evidence="6">
    <location>
        <begin position="111"/>
        <end position="449"/>
    </location>
</feature>
<dbReference type="PROSITE" id="PS51762">
    <property type="entry name" value="GH16_2"/>
    <property type="match status" value="1"/>
</dbReference>
<dbReference type="Proteomes" id="UP000749559">
    <property type="component" value="Unassembled WGS sequence"/>
</dbReference>
<dbReference type="OrthoDB" id="4781at2759"/>
<dbReference type="InterPro" id="IPR043030">
    <property type="entry name" value="BGBP_N_sf"/>
</dbReference>
<dbReference type="EMBL" id="CAIIXF020000006">
    <property type="protein sequence ID" value="CAH1786605.1"/>
    <property type="molecule type" value="Genomic_DNA"/>
</dbReference>
<feature type="domain" description="CBM39" evidence="7">
    <location>
        <begin position="22"/>
        <end position="122"/>
    </location>
</feature>
<dbReference type="AlphaFoldDB" id="A0A8S4P0X2"/>
<dbReference type="InterPro" id="IPR050546">
    <property type="entry name" value="Glycosyl_Hydrlase_16"/>
</dbReference>
<dbReference type="PROSITE" id="PS51969">
    <property type="entry name" value="CBM39"/>
    <property type="match status" value="1"/>
</dbReference>
<comment type="similarity">
    <text evidence="1">Belongs to the glycosyl hydrolase 16 family.</text>
</comment>
<dbReference type="PANTHER" id="PTHR10963">
    <property type="entry name" value="GLYCOSYL HYDROLASE-RELATED"/>
    <property type="match status" value="1"/>
</dbReference>
<proteinExistence type="inferred from homology"/>
<evidence type="ECO:0000256" key="3">
    <source>
        <dbReference type="ARBA" id="ARBA00022588"/>
    </source>
</evidence>
<evidence type="ECO:0000313" key="9">
    <source>
        <dbReference type="Proteomes" id="UP000749559"/>
    </source>
</evidence>
<dbReference type="GO" id="GO:0045087">
    <property type="term" value="P:innate immune response"/>
    <property type="evidence" value="ECO:0007669"/>
    <property type="project" value="UniProtKB-KW"/>
</dbReference>
<keyword evidence="5" id="KW-0732">Signal</keyword>
<dbReference type="GO" id="GO:0030246">
    <property type="term" value="F:carbohydrate binding"/>
    <property type="evidence" value="ECO:0007669"/>
    <property type="project" value="InterPro"/>
</dbReference>
<evidence type="ECO:0000313" key="8">
    <source>
        <dbReference type="EMBL" id="CAH1786605.1"/>
    </source>
</evidence>
<reference evidence="8" key="1">
    <citation type="submission" date="2022-03" db="EMBL/GenBank/DDBJ databases">
        <authorList>
            <person name="Martin C."/>
        </authorList>
    </citation>
    <scope>NUCLEOTIDE SEQUENCE</scope>
</reference>
<protein>
    <recommendedName>
        <fullName evidence="10">GH16 domain-containing protein</fullName>
    </recommendedName>
</protein>
<name>A0A8S4P0X2_OWEFU</name>
<comment type="caution">
    <text evidence="8">The sequence shown here is derived from an EMBL/GenBank/DDBJ whole genome shotgun (WGS) entry which is preliminary data.</text>
</comment>
<evidence type="ECO:0000256" key="1">
    <source>
        <dbReference type="ARBA" id="ARBA00006865"/>
    </source>
</evidence>
<evidence type="ECO:0000259" key="6">
    <source>
        <dbReference type="PROSITE" id="PS51762"/>
    </source>
</evidence>
<dbReference type="GO" id="GO:0005975">
    <property type="term" value="P:carbohydrate metabolic process"/>
    <property type="evidence" value="ECO:0007669"/>
    <property type="project" value="InterPro"/>
</dbReference>
<dbReference type="InterPro" id="IPR031756">
    <property type="entry name" value="BGBP_N"/>
</dbReference>
<gene>
    <name evidence="8" type="ORF">OFUS_LOCUS12470</name>
</gene>
<dbReference type="Pfam" id="PF00722">
    <property type="entry name" value="Glyco_hydro_16"/>
    <property type="match status" value="1"/>
</dbReference>
<feature type="chain" id="PRO_5035766294" description="GH16 domain-containing protein" evidence="5">
    <location>
        <begin position="19"/>
        <end position="449"/>
    </location>
</feature>
<dbReference type="InterPro" id="IPR000757">
    <property type="entry name" value="Beta-glucanase-like"/>
</dbReference>
<dbReference type="Gene3D" id="2.60.40.2140">
    <property type="entry name" value="Beta-1,3-glucan-recognition protein, N-terminal domain"/>
    <property type="match status" value="1"/>
</dbReference>
<sequence length="449" mass="51124">MMILWLFTAIFYVFGSLASIKAQLQPPTISLLQPQGIRFVIQDYPGATLAAVHYSINRPLVGTDGGEHNYDINEKTDNAWVHENRNIIVNAGDVVNYWIYVVINGVGQHLTDQSWTAPGGGGSEWNLVFEDNFDTLDTTNKWDYEVTASGGGNWEFQVYTPEQQNTFVRNGNLVIKPTLTADRFGEDFLYNGILDLREMYGRCTDERDYGCRREGRNGMINSIMSGKLKSRQAFRYGRMEFRAKMPTGDWIWPALWLLPRDAVYGGWPRSGEIDVCESRGNENYGSIGVQEFGATLHWGPEPAQNRWTMTQGKRHCPGCTYGQDFHIYRLDWDETGLMVFEDGNLVLNVPTPSEGYYNWGGCTGPNPWEGQGIDAPFNREFYLILNVAVGGTNGYFPDNVQSLPYPKPWSNNSPQSNEDFWNGRSGWYSTWRGDDVAMEVDYVRVWQRN</sequence>
<evidence type="ECO:0000256" key="2">
    <source>
        <dbReference type="ARBA" id="ARBA00008781"/>
    </source>
</evidence>
<feature type="signal peptide" evidence="5">
    <location>
        <begin position="1"/>
        <end position="18"/>
    </location>
</feature>
<dbReference type="Pfam" id="PF15886">
    <property type="entry name" value="CBM39"/>
    <property type="match status" value="1"/>
</dbReference>
<keyword evidence="4" id="KW-0391">Immunity</keyword>
<dbReference type="CDD" id="cd08024">
    <property type="entry name" value="GH16_CCF"/>
    <property type="match status" value="1"/>
</dbReference>
<accession>A0A8S4P0X2</accession>
<comment type="similarity">
    <text evidence="2">Belongs to the insect beta-1,3-glucan binding protein family.</text>
</comment>
<dbReference type="SUPFAM" id="SSF49899">
    <property type="entry name" value="Concanavalin A-like lectins/glucanases"/>
    <property type="match status" value="1"/>
</dbReference>
<dbReference type="Gene3D" id="2.60.120.200">
    <property type="match status" value="1"/>
</dbReference>
<evidence type="ECO:0000256" key="4">
    <source>
        <dbReference type="ARBA" id="ARBA00022859"/>
    </source>
</evidence>
<evidence type="ECO:0008006" key="10">
    <source>
        <dbReference type="Google" id="ProtNLM"/>
    </source>
</evidence>